<dbReference type="EMBL" id="PDZR01000001">
    <property type="protein sequence ID" value="PNG27656.1"/>
    <property type="molecule type" value="Genomic_DNA"/>
</dbReference>
<protein>
    <recommendedName>
        <fullName evidence="3">Helix-turn-helix domain-containing protein</fullName>
    </recommendedName>
</protein>
<reference evidence="1 2" key="1">
    <citation type="submission" date="2017-10" db="EMBL/GenBank/DDBJ databases">
        <title>Genome announcement of Methylocella silvestris TVC from permafrost.</title>
        <authorList>
            <person name="Wang J."/>
            <person name="Geng K."/>
            <person name="Ul-Haque F."/>
            <person name="Crombie A.T."/>
            <person name="Street L.E."/>
            <person name="Wookey P.A."/>
            <person name="Murrell J.C."/>
            <person name="Pratscher J."/>
        </authorList>
    </citation>
    <scope>NUCLEOTIDE SEQUENCE [LARGE SCALE GENOMIC DNA]</scope>
    <source>
        <strain evidence="1 2">TVC</strain>
    </source>
</reference>
<dbReference type="OrthoDB" id="7874861at2"/>
<dbReference type="Proteomes" id="UP000236286">
    <property type="component" value="Unassembled WGS sequence"/>
</dbReference>
<evidence type="ECO:0000313" key="2">
    <source>
        <dbReference type="Proteomes" id="UP000236286"/>
    </source>
</evidence>
<evidence type="ECO:0000313" key="1">
    <source>
        <dbReference type="EMBL" id="PNG27656.1"/>
    </source>
</evidence>
<proteinExistence type="predicted"/>
<dbReference type="RefSeq" id="WP_102841964.1">
    <property type="nucleotide sequence ID" value="NZ_PDZR01000001.1"/>
</dbReference>
<accession>A0A2J7TLK8</accession>
<evidence type="ECO:0008006" key="3">
    <source>
        <dbReference type="Google" id="ProtNLM"/>
    </source>
</evidence>
<name>A0A2J7TLK8_METSI</name>
<gene>
    <name evidence="1" type="ORF">CR492_01715</name>
</gene>
<sequence length="85" mass="9398">MTEIRLIHENKDQVKKISYTIGEAIIASGLSRAKIYQLLKSGNLLSRFVAGRRLILCVDLEKFITSASSDYASSVNGVGRAKRRA</sequence>
<organism evidence="1 2">
    <name type="scientific">Methylocella silvestris</name>
    <dbReference type="NCBI Taxonomy" id="199596"/>
    <lineage>
        <taxon>Bacteria</taxon>
        <taxon>Pseudomonadati</taxon>
        <taxon>Pseudomonadota</taxon>
        <taxon>Alphaproteobacteria</taxon>
        <taxon>Hyphomicrobiales</taxon>
        <taxon>Beijerinckiaceae</taxon>
        <taxon>Methylocella</taxon>
    </lineage>
</organism>
<comment type="caution">
    <text evidence="1">The sequence shown here is derived from an EMBL/GenBank/DDBJ whole genome shotgun (WGS) entry which is preliminary data.</text>
</comment>
<dbReference type="AlphaFoldDB" id="A0A2J7TLK8"/>